<protein>
    <submittedName>
        <fullName evidence="3">Uncharacterized protein</fullName>
    </submittedName>
</protein>
<feature type="compositionally biased region" description="Basic and acidic residues" evidence="2">
    <location>
        <begin position="1"/>
        <end position="18"/>
    </location>
</feature>
<sequence length="329" mass="38237">MGLTDRLKHATEKVSGDKDVEESSANYETIEDNLQQIKDEITGTPKTSVTDLENSSMRRQVEETVADDEDKEQGPKVNSEPKSIKEEQGPDKEELMDEIAELESESGADDETLEELEERITEVEKELMSAETEKLSEIGDLEQRVTQLEVDEQKDEAGFEEFEQRMNRLEAELETLDSPEILDNRLTELEDLVENPERRMNWLIENGLEDRLDLDFDTSGLENRLDSVEDRLEDFQQKLESNEGVQQEEFDQLKTEIVELREKTDSLEEEMRSRLENLEDDSGNVEELWEAMDEEVSMLEKRIEDNKRQNEQLLDQMVQLTELVKDGLR</sequence>
<proteinExistence type="predicted"/>
<name>A0ABY8CFL3_9ARCH</name>
<feature type="coiled-coil region" evidence="1">
    <location>
        <begin position="218"/>
        <end position="323"/>
    </location>
</feature>
<evidence type="ECO:0000313" key="4">
    <source>
        <dbReference type="Proteomes" id="UP001218034"/>
    </source>
</evidence>
<gene>
    <name evidence="3" type="ORF">SVXNc_1001</name>
</gene>
<evidence type="ECO:0000313" key="3">
    <source>
        <dbReference type="EMBL" id="WEL19993.1"/>
    </source>
</evidence>
<evidence type="ECO:0000256" key="2">
    <source>
        <dbReference type="SAM" id="MobiDB-lite"/>
    </source>
</evidence>
<dbReference type="Proteomes" id="UP001218034">
    <property type="component" value="Chromosome"/>
</dbReference>
<dbReference type="GeneID" id="90590439"/>
<dbReference type="RefSeq" id="WP_347721822.1">
    <property type="nucleotide sequence ID" value="NZ_CP104395.1"/>
</dbReference>
<reference evidence="3 4" key="1">
    <citation type="submission" date="2022-09" db="EMBL/GenBank/DDBJ databases">
        <title>Xylan utilization by haloarchaea-nanohaloarchaea associations.</title>
        <authorList>
            <person name="Yakimov M."/>
        </authorList>
    </citation>
    <scope>NUCLEOTIDE SEQUENCE [LARGE SCALE GENOMIC DNA]</scope>
    <source>
        <strain evidence="3 4">SVXNc</strain>
    </source>
</reference>
<feature type="compositionally biased region" description="Basic and acidic residues" evidence="2">
    <location>
        <begin position="82"/>
        <end position="93"/>
    </location>
</feature>
<accession>A0ABY8CFL3</accession>
<keyword evidence="4" id="KW-1185">Reference proteome</keyword>
<feature type="compositionally biased region" description="Polar residues" evidence="2">
    <location>
        <begin position="23"/>
        <end position="36"/>
    </location>
</feature>
<organism evidence="3 4">
    <name type="scientific">Candidatus Nanohalococcus occultus</name>
    <dbReference type="NCBI Taxonomy" id="2978047"/>
    <lineage>
        <taxon>Archaea</taxon>
        <taxon>Candidatus Nanohalarchaeota</taxon>
        <taxon>Candidatus Nanohalarchaeota incertae sedis</taxon>
        <taxon>Candidatus Nanohalococcus</taxon>
    </lineage>
</organism>
<dbReference type="EMBL" id="CP104395">
    <property type="protein sequence ID" value="WEL19993.1"/>
    <property type="molecule type" value="Genomic_DNA"/>
</dbReference>
<keyword evidence="1" id="KW-0175">Coiled coil</keyword>
<dbReference type="Gene3D" id="1.20.5.340">
    <property type="match status" value="1"/>
</dbReference>
<evidence type="ECO:0000256" key="1">
    <source>
        <dbReference type="SAM" id="Coils"/>
    </source>
</evidence>
<feature type="compositionally biased region" description="Polar residues" evidence="2">
    <location>
        <begin position="44"/>
        <end position="58"/>
    </location>
</feature>
<feature type="region of interest" description="Disordered" evidence="2">
    <location>
        <begin position="1"/>
        <end position="94"/>
    </location>
</feature>
<feature type="coiled-coil region" evidence="1">
    <location>
        <begin position="99"/>
        <end position="179"/>
    </location>
</feature>